<dbReference type="AlphaFoldDB" id="A0AAU7DRU1"/>
<protein>
    <submittedName>
        <fullName evidence="1">Uncharacterized protein</fullName>
    </submittedName>
</protein>
<sequence length="1060" mass="118232">MALFDRNWADQIDEKWRFDLRSVSLVTEVNFTDEELEHAIRFFAQQLVKNEPEQIAHHHPGIFLVAMTQLGSRSWEAQTFYQKVTNTVENVVGQFIDSRRKIEDATRCFSLLLKEFNLARLEGNSTSHRWIRPVLLHGAVPLDHLDELLDLIKRHIRKDPSITGESLVEFLRSHPSHLDREPMALRLFLLHGKEFTADYVSQVIDYASALPSNLPTHITDRLDEYIEEDHERSLIEFPRSERPVFALTPDGSIILRLPPVKPTNGSRAVDWHIRFGKYHEHIRTEVPYLAGAIHTEEASYYVPAPGVGASITRDDYQSEISLIDPKDPLLIFDGMGTLLSRTEAIPPGDVTLFWPATSGTSPLIDGTEVDGVSILPPFGWGSWRAQQLSVRQGSKIQFGDGTTRNIQTRDSKAQLVFSNVVTGIYTLDGMPVFATLPSVTLPRTLPLSEWTVLVRDSKGVVLTNFVPASFDFVVPISNANVPDKLAISIRGPLGRGITKTVPIVTDLASTFYPANRTLEPNGGIEKCTVRITRSDELIKEVLLKTNEFSTSFSLGTLKLKATPACEAYRLVEDDMDLPWSSSPEHITVKRARSTYLQVQGLTGLSSVTLAYTDNDAEPSSITKPVRRGNVEFNLRDFADAASLTNRGTLTLLCGDRKTVIGFVRPERLVEFGELYGQNLSFTRYSESPLTFTVFRTLQPWIPGEVIHIDIGINHVQLPEELLGNGPIRVFAELEDIWGSGPNTQYRRNSSNSKNYNSSWNMTLVSEPDVEICTLLIGQVKTITAPTRHTIKRAIQLIGQADAFREMTKSAQDDLLRLVTDHYSVSLEEIASLDCTEADKSRLLILSGLHILNHPVIQDSSLEKIARHSPTVAFLASRIDEVDKLHDHLLYYFTDQFGQELEDYWAGSSKNAAEGCWEPYIKTLSREQIKMHLTVLGAVPGLPLSGDNRILASSGLLISKQSPHIYSKRWVRVVARTAPVLQDSPLWNFVTQQTGGEDLCLPAASIALSLVARLAARGDKNAAQVYSDINAEHDLLSSLAPDLTYIDLIRAEAAIAGAQSK</sequence>
<gene>
    <name evidence="1" type="ORF">V5R04_09150</name>
</gene>
<organism evidence="1">
    <name type="scientific">Jonesiaceae bacterium BS-20</name>
    <dbReference type="NCBI Taxonomy" id="3120821"/>
    <lineage>
        <taxon>Bacteria</taxon>
        <taxon>Bacillati</taxon>
        <taxon>Actinomycetota</taxon>
        <taxon>Actinomycetes</taxon>
        <taxon>Micrococcales</taxon>
        <taxon>Jonesiaceae</taxon>
    </lineage>
</organism>
<proteinExistence type="predicted"/>
<reference evidence="1" key="1">
    <citation type="submission" date="2024-02" db="EMBL/GenBank/DDBJ databases">
        <title>Tomenella chthoni gen. nov. sp. nov., a member of the family Jonesiaceae isolated from bat guano.</title>
        <authorList>
            <person name="Miller S.L."/>
            <person name="King J."/>
            <person name="Sankaranarayanan K."/>
            <person name="Lawson P.A."/>
        </authorList>
    </citation>
    <scope>NUCLEOTIDE SEQUENCE</scope>
    <source>
        <strain evidence="1">BS-20</strain>
    </source>
</reference>
<dbReference type="EMBL" id="CP146203">
    <property type="protein sequence ID" value="XBH20414.1"/>
    <property type="molecule type" value="Genomic_DNA"/>
</dbReference>
<name>A0AAU7DRU1_9MICO</name>
<evidence type="ECO:0000313" key="1">
    <source>
        <dbReference type="EMBL" id="XBH20414.1"/>
    </source>
</evidence>
<accession>A0AAU7DRU1</accession>